<organism evidence="2 3">
    <name type="scientific">Nocardia donostiensis</name>
    <dbReference type="NCBI Taxonomy" id="1538463"/>
    <lineage>
        <taxon>Bacteria</taxon>
        <taxon>Bacillati</taxon>
        <taxon>Actinomycetota</taxon>
        <taxon>Actinomycetes</taxon>
        <taxon>Mycobacteriales</taxon>
        <taxon>Nocardiaceae</taxon>
        <taxon>Nocardia</taxon>
    </lineage>
</organism>
<feature type="transmembrane region" description="Helical" evidence="1">
    <location>
        <begin position="21"/>
        <end position="43"/>
    </location>
</feature>
<gene>
    <name evidence="2" type="ORF">B0T46_09280</name>
</gene>
<keyword evidence="1" id="KW-1133">Transmembrane helix</keyword>
<keyword evidence="1" id="KW-0472">Membrane</keyword>
<feature type="transmembrane region" description="Helical" evidence="1">
    <location>
        <begin position="186"/>
        <end position="205"/>
    </location>
</feature>
<sequence length="264" mass="28000">MTFRELLDTPFALIQADIARLAGFGAVTLLAAELIVVGVTAAVSGLTDGSDSGTAWAVGVSTLCCAWLVRFLLRGVTVAVGLARTGATPIGLQTALARLGAHAAPLLIFQLLFTLVGVGVLGFGSLLIISFPAALVWLGWLRAKRFVAVPVLFAEGGSHRFAVARAKLLAAGMEWPTTGLWLYQRMLFGLLLAPLLGVVIFVSDVTGTHRWPFIVLLTSAVLLIVAFCEIVEAASRVVCYINLRCRREGFDIAVPATAQTGVRR</sequence>
<feature type="transmembrane region" description="Helical" evidence="1">
    <location>
        <begin position="55"/>
        <end position="83"/>
    </location>
</feature>
<feature type="transmembrane region" description="Helical" evidence="1">
    <location>
        <begin position="119"/>
        <end position="140"/>
    </location>
</feature>
<comment type="caution">
    <text evidence="2">The sequence shown here is derived from an EMBL/GenBank/DDBJ whole genome shotgun (WGS) entry which is preliminary data.</text>
</comment>
<accession>A0A1V2TI49</accession>
<dbReference type="Proteomes" id="UP000188836">
    <property type="component" value="Unassembled WGS sequence"/>
</dbReference>
<keyword evidence="1" id="KW-0812">Transmembrane</keyword>
<dbReference type="STRING" id="1538463.B0T36_16450"/>
<dbReference type="OrthoDB" id="4571479at2"/>
<protein>
    <submittedName>
        <fullName evidence="2">Uncharacterized protein</fullName>
    </submittedName>
</protein>
<feature type="transmembrane region" description="Helical" evidence="1">
    <location>
        <begin position="211"/>
        <end position="231"/>
    </location>
</feature>
<keyword evidence="3" id="KW-1185">Reference proteome</keyword>
<dbReference type="AlphaFoldDB" id="A0A1V2TI49"/>
<evidence type="ECO:0000256" key="1">
    <source>
        <dbReference type="SAM" id="Phobius"/>
    </source>
</evidence>
<dbReference type="EMBL" id="MUMY01000006">
    <property type="protein sequence ID" value="ONM49186.1"/>
    <property type="molecule type" value="Genomic_DNA"/>
</dbReference>
<proteinExistence type="predicted"/>
<evidence type="ECO:0000313" key="3">
    <source>
        <dbReference type="Proteomes" id="UP000188836"/>
    </source>
</evidence>
<name>A0A1V2TI49_9NOCA</name>
<reference evidence="2 3" key="1">
    <citation type="journal article" date="2016" name="Antonie Van Leeuwenhoek">
        <title>Nocardia donostiensis sp. nov., isolated from human respiratory specimens.</title>
        <authorList>
            <person name="Ercibengoa M."/>
            <person name="Bell M."/>
            <person name="Marimon J.M."/>
            <person name="Humrighouse B."/>
            <person name="Klenk H.P."/>
            <person name="Potter G."/>
            <person name="Perez-Trallero E."/>
        </authorList>
    </citation>
    <scope>NUCLEOTIDE SEQUENCE [LARGE SCALE GENOMIC DNA]</scope>
    <source>
        <strain evidence="2 3">X1655</strain>
    </source>
</reference>
<evidence type="ECO:0000313" key="2">
    <source>
        <dbReference type="EMBL" id="ONM49186.1"/>
    </source>
</evidence>